<keyword evidence="4" id="KW-0479">Metal-binding</keyword>
<keyword evidence="19" id="KW-1185">Reference proteome</keyword>
<dbReference type="CDD" id="cd21175">
    <property type="entry name" value="LPMO_AA9"/>
    <property type="match status" value="1"/>
</dbReference>
<keyword evidence="5 16" id="KW-0732">Signal</keyword>
<evidence type="ECO:0000256" key="5">
    <source>
        <dbReference type="ARBA" id="ARBA00022729"/>
    </source>
</evidence>
<dbReference type="AlphaFoldDB" id="A0A0D2NW99"/>
<feature type="chain" id="PRO_5002265611" description="lytic cellulose monooxygenase (C4-dehydrogenating)" evidence="16">
    <location>
        <begin position="26"/>
        <end position="178"/>
    </location>
</feature>
<dbReference type="EC" id="1.14.99.56" evidence="15"/>
<keyword evidence="8" id="KW-0186">Copper</keyword>
<protein>
    <recommendedName>
        <fullName evidence="15">lytic cellulose monooxygenase (C4-dehydrogenating)</fullName>
        <ecNumber evidence="15">1.14.99.56</ecNumber>
    </recommendedName>
</protein>
<dbReference type="Pfam" id="PF03443">
    <property type="entry name" value="AA9"/>
    <property type="match status" value="1"/>
</dbReference>
<dbReference type="GO" id="GO:0030245">
    <property type="term" value="P:cellulose catabolic process"/>
    <property type="evidence" value="ECO:0007669"/>
    <property type="project" value="UniProtKB-KW"/>
</dbReference>
<proteinExistence type="inferred from homology"/>
<evidence type="ECO:0000256" key="12">
    <source>
        <dbReference type="ARBA" id="ARBA00023326"/>
    </source>
</evidence>
<dbReference type="Proteomes" id="UP000054270">
    <property type="component" value="Unassembled WGS sequence"/>
</dbReference>
<dbReference type="OMA" id="SIFLEYR"/>
<evidence type="ECO:0000256" key="4">
    <source>
        <dbReference type="ARBA" id="ARBA00022723"/>
    </source>
</evidence>
<organism evidence="18 19">
    <name type="scientific">Hypholoma sublateritium (strain FD-334 SS-4)</name>
    <dbReference type="NCBI Taxonomy" id="945553"/>
    <lineage>
        <taxon>Eukaryota</taxon>
        <taxon>Fungi</taxon>
        <taxon>Dikarya</taxon>
        <taxon>Basidiomycota</taxon>
        <taxon>Agaricomycotina</taxon>
        <taxon>Agaricomycetes</taxon>
        <taxon>Agaricomycetidae</taxon>
        <taxon>Agaricales</taxon>
        <taxon>Agaricineae</taxon>
        <taxon>Strophariaceae</taxon>
        <taxon>Hypholoma</taxon>
    </lineage>
</organism>
<dbReference type="STRING" id="945553.A0A0D2NW99"/>
<comment type="catalytic activity">
    <reaction evidence="14">
        <text>[(1-&gt;4)-beta-D-glucosyl]n+m + reduced acceptor + O2 = 4-dehydro-beta-D-glucosyl-[(1-&gt;4)-beta-D-glucosyl]n-1 + [(1-&gt;4)-beta-D-glucosyl]m + acceptor + H2O.</text>
        <dbReference type="EC" id="1.14.99.56"/>
    </reaction>
</comment>
<keyword evidence="9 18" id="KW-0503">Monooxygenase</keyword>
<comment type="similarity">
    <text evidence="13">Belongs to the polysaccharide monooxygenase AA9 family.</text>
</comment>
<comment type="subcellular location">
    <subcellularLocation>
        <location evidence="2">Secreted</location>
    </subcellularLocation>
</comment>
<feature type="domain" description="Auxiliary Activity family 9 catalytic" evidence="17">
    <location>
        <begin position="26"/>
        <end position="178"/>
    </location>
</feature>
<dbReference type="PANTHER" id="PTHR33353">
    <property type="entry name" value="PUTATIVE (AFU_ORTHOLOGUE AFUA_1G12560)-RELATED"/>
    <property type="match status" value="1"/>
</dbReference>
<feature type="signal peptide" evidence="16">
    <location>
        <begin position="1"/>
        <end position="25"/>
    </location>
</feature>
<name>A0A0D2NW99_HYPSF</name>
<evidence type="ECO:0000313" key="18">
    <source>
        <dbReference type="EMBL" id="KJA20756.1"/>
    </source>
</evidence>
<comment type="cofactor">
    <cofactor evidence="1">
        <name>Cu(2+)</name>
        <dbReference type="ChEBI" id="CHEBI:29036"/>
    </cofactor>
</comment>
<evidence type="ECO:0000256" key="1">
    <source>
        <dbReference type="ARBA" id="ARBA00001973"/>
    </source>
</evidence>
<keyword evidence="11" id="KW-0119">Carbohydrate metabolism</keyword>
<sequence>MASSSNFLFFLSVIWIASLERVAYGHGFVHTVVIGDASYPGWNPFVDPYASPVPSRIIRKIPNDGYISIPDPDIACHHGGNNGTTAIATAPAGSQVVFQWAYWPGDHQGPVSTYMTSCGGDCSTFQANDAQWFKVDADGYDAASKQWAAAKLIANNSTWSSIIPSDLAPGQYLMRNEM</sequence>
<keyword evidence="7" id="KW-0560">Oxidoreductase</keyword>
<dbReference type="GO" id="GO:0005576">
    <property type="term" value="C:extracellular region"/>
    <property type="evidence" value="ECO:0007669"/>
    <property type="project" value="UniProtKB-SubCell"/>
</dbReference>
<evidence type="ECO:0000256" key="15">
    <source>
        <dbReference type="ARBA" id="ARBA00047174"/>
    </source>
</evidence>
<evidence type="ECO:0000313" key="19">
    <source>
        <dbReference type="Proteomes" id="UP000054270"/>
    </source>
</evidence>
<evidence type="ECO:0000256" key="10">
    <source>
        <dbReference type="ARBA" id="ARBA00023157"/>
    </source>
</evidence>
<evidence type="ECO:0000256" key="9">
    <source>
        <dbReference type="ARBA" id="ARBA00023033"/>
    </source>
</evidence>
<evidence type="ECO:0000256" key="2">
    <source>
        <dbReference type="ARBA" id="ARBA00004613"/>
    </source>
</evidence>
<dbReference type="OrthoDB" id="4849160at2759"/>
<evidence type="ECO:0000259" key="17">
    <source>
        <dbReference type="Pfam" id="PF03443"/>
    </source>
</evidence>
<evidence type="ECO:0000256" key="11">
    <source>
        <dbReference type="ARBA" id="ARBA00023277"/>
    </source>
</evidence>
<dbReference type="Gene3D" id="2.70.50.70">
    <property type="match status" value="1"/>
</dbReference>
<gene>
    <name evidence="18" type="ORF">HYPSUDRAFT_776418</name>
</gene>
<evidence type="ECO:0000256" key="7">
    <source>
        <dbReference type="ARBA" id="ARBA00023002"/>
    </source>
</evidence>
<evidence type="ECO:0000256" key="16">
    <source>
        <dbReference type="SAM" id="SignalP"/>
    </source>
</evidence>
<dbReference type="PANTHER" id="PTHR33353:SF10">
    <property type="entry name" value="ENDO-BETA-1,4-GLUCANASE D"/>
    <property type="match status" value="1"/>
</dbReference>
<evidence type="ECO:0000256" key="6">
    <source>
        <dbReference type="ARBA" id="ARBA00023001"/>
    </source>
</evidence>
<dbReference type="EMBL" id="KN817564">
    <property type="protein sequence ID" value="KJA20756.1"/>
    <property type="molecule type" value="Genomic_DNA"/>
</dbReference>
<evidence type="ECO:0000256" key="14">
    <source>
        <dbReference type="ARBA" id="ARBA00045077"/>
    </source>
</evidence>
<dbReference type="InterPro" id="IPR005103">
    <property type="entry name" value="AA9_LPMO"/>
</dbReference>
<dbReference type="GO" id="GO:0046872">
    <property type="term" value="F:metal ion binding"/>
    <property type="evidence" value="ECO:0007669"/>
    <property type="project" value="UniProtKB-KW"/>
</dbReference>
<evidence type="ECO:0000256" key="3">
    <source>
        <dbReference type="ARBA" id="ARBA00022525"/>
    </source>
</evidence>
<dbReference type="GO" id="GO:0004497">
    <property type="term" value="F:monooxygenase activity"/>
    <property type="evidence" value="ECO:0007669"/>
    <property type="project" value="UniProtKB-KW"/>
</dbReference>
<keyword evidence="6" id="KW-0136">Cellulose degradation</keyword>
<accession>A0A0D2NW99</accession>
<keyword evidence="3" id="KW-0964">Secreted</keyword>
<reference evidence="19" key="1">
    <citation type="submission" date="2014-04" db="EMBL/GenBank/DDBJ databases">
        <title>Evolutionary Origins and Diversification of the Mycorrhizal Mutualists.</title>
        <authorList>
            <consortium name="DOE Joint Genome Institute"/>
            <consortium name="Mycorrhizal Genomics Consortium"/>
            <person name="Kohler A."/>
            <person name="Kuo A."/>
            <person name="Nagy L.G."/>
            <person name="Floudas D."/>
            <person name="Copeland A."/>
            <person name="Barry K.W."/>
            <person name="Cichocki N."/>
            <person name="Veneault-Fourrey C."/>
            <person name="LaButti K."/>
            <person name="Lindquist E.A."/>
            <person name="Lipzen A."/>
            <person name="Lundell T."/>
            <person name="Morin E."/>
            <person name="Murat C."/>
            <person name="Riley R."/>
            <person name="Ohm R."/>
            <person name="Sun H."/>
            <person name="Tunlid A."/>
            <person name="Henrissat B."/>
            <person name="Grigoriev I.V."/>
            <person name="Hibbett D.S."/>
            <person name="Martin F."/>
        </authorList>
    </citation>
    <scope>NUCLEOTIDE SEQUENCE [LARGE SCALE GENOMIC DNA]</scope>
    <source>
        <strain evidence="19">FD-334 SS-4</strain>
    </source>
</reference>
<evidence type="ECO:0000256" key="8">
    <source>
        <dbReference type="ARBA" id="ARBA00023008"/>
    </source>
</evidence>
<evidence type="ECO:0000256" key="13">
    <source>
        <dbReference type="ARBA" id="ARBA00044502"/>
    </source>
</evidence>
<keyword evidence="12" id="KW-0624">Polysaccharide degradation</keyword>
<dbReference type="InterPro" id="IPR049892">
    <property type="entry name" value="AA9"/>
</dbReference>
<keyword evidence="10" id="KW-1015">Disulfide bond</keyword>